<organism evidence="1 2">
    <name type="scientific">Mesonia profundi</name>
    <dbReference type="NCBI Taxonomy" id="3070998"/>
    <lineage>
        <taxon>Bacteria</taxon>
        <taxon>Pseudomonadati</taxon>
        <taxon>Bacteroidota</taxon>
        <taxon>Flavobacteriia</taxon>
        <taxon>Flavobacteriales</taxon>
        <taxon>Flavobacteriaceae</taxon>
        <taxon>Mesonia</taxon>
    </lineage>
</organism>
<dbReference type="RefSeq" id="WP_308865059.1">
    <property type="nucleotide sequence ID" value="NZ_JAVHUL010000031.1"/>
</dbReference>
<name>A0ABU1A309_9FLAO</name>
<gene>
    <name evidence="1" type="ORF">RBU60_10955</name>
</gene>
<keyword evidence="2" id="KW-1185">Reference proteome</keyword>
<proteinExistence type="predicted"/>
<evidence type="ECO:0000313" key="1">
    <source>
        <dbReference type="EMBL" id="MDQ7918097.1"/>
    </source>
</evidence>
<protein>
    <submittedName>
        <fullName evidence="1">Uncharacterized protein</fullName>
    </submittedName>
</protein>
<accession>A0ABU1A309</accession>
<sequence length="60" mass="7004">MMKCHTENEVSFLFYAAAMDLHSHSCLAKSKYSYGNCVQLTRPEQAGKIERKVNEFEYHM</sequence>
<dbReference type="Proteomes" id="UP001230915">
    <property type="component" value="Unassembled WGS sequence"/>
</dbReference>
<comment type="caution">
    <text evidence="1">The sequence shown here is derived from an EMBL/GenBank/DDBJ whole genome shotgun (WGS) entry which is preliminary data.</text>
</comment>
<evidence type="ECO:0000313" key="2">
    <source>
        <dbReference type="Proteomes" id="UP001230915"/>
    </source>
</evidence>
<dbReference type="EMBL" id="JAVHUL010000031">
    <property type="protein sequence ID" value="MDQ7918097.1"/>
    <property type="molecule type" value="Genomic_DNA"/>
</dbReference>
<reference evidence="1 2" key="1">
    <citation type="submission" date="2023-08" db="EMBL/GenBank/DDBJ databases">
        <title>Mesonia sp. MT50, isolated from deep-sea sediment of the Mariana Trench.</title>
        <authorList>
            <person name="Fu H."/>
        </authorList>
    </citation>
    <scope>NUCLEOTIDE SEQUENCE [LARGE SCALE GENOMIC DNA]</scope>
    <source>
        <strain evidence="1 2">MT50</strain>
    </source>
</reference>